<keyword evidence="2" id="KW-1185">Reference proteome</keyword>
<gene>
    <name evidence="1" type="ORF">BJX68DRAFT_113778</name>
</gene>
<dbReference type="RefSeq" id="XP_070904098.1">
    <property type="nucleotide sequence ID" value="XM_071035952.1"/>
</dbReference>
<reference evidence="1 2" key="1">
    <citation type="submission" date="2024-07" db="EMBL/GenBank/DDBJ databases">
        <title>Section-level genome sequencing and comparative genomics of Aspergillus sections Usti and Cavernicolus.</title>
        <authorList>
            <consortium name="Lawrence Berkeley National Laboratory"/>
            <person name="Nybo J.L."/>
            <person name="Vesth T.C."/>
            <person name="Theobald S."/>
            <person name="Frisvad J.C."/>
            <person name="Larsen T.O."/>
            <person name="Kjaerboelling I."/>
            <person name="Rothschild-Mancinelli K."/>
            <person name="Lyhne E.K."/>
            <person name="Kogle M.E."/>
            <person name="Barry K."/>
            <person name="Clum A."/>
            <person name="Na H."/>
            <person name="Ledsgaard L."/>
            <person name="Lin J."/>
            <person name="Lipzen A."/>
            <person name="Kuo A."/>
            <person name="Riley R."/>
            <person name="Mondo S."/>
            <person name="LaButti K."/>
            <person name="Haridas S."/>
            <person name="Pangalinan J."/>
            <person name="Salamov A.A."/>
            <person name="Simmons B.A."/>
            <person name="Magnuson J.K."/>
            <person name="Chen J."/>
            <person name="Drula E."/>
            <person name="Henrissat B."/>
            <person name="Wiebenga A."/>
            <person name="Lubbers R.J."/>
            <person name="Gomes A.C."/>
            <person name="Macurrencykelacurrency M.R."/>
            <person name="Stajich J."/>
            <person name="Grigoriev I.V."/>
            <person name="Mortensen U.H."/>
            <person name="De vries R.P."/>
            <person name="Baker S.E."/>
            <person name="Andersen M.R."/>
        </authorList>
    </citation>
    <scope>NUCLEOTIDE SEQUENCE [LARGE SCALE GENOMIC DNA]</scope>
    <source>
        <strain evidence="1 2">CBS 756.74</strain>
    </source>
</reference>
<dbReference type="InterPro" id="IPR011047">
    <property type="entry name" value="Quinoprotein_ADH-like_sf"/>
</dbReference>
<proteinExistence type="predicted"/>
<accession>A0ABR4L3N8</accession>
<dbReference type="Proteomes" id="UP001610444">
    <property type="component" value="Unassembled WGS sequence"/>
</dbReference>
<organism evidence="1 2">
    <name type="scientific">Aspergillus pseudodeflectus</name>
    <dbReference type="NCBI Taxonomy" id="176178"/>
    <lineage>
        <taxon>Eukaryota</taxon>
        <taxon>Fungi</taxon>
        <taxon>Dikarya</taxon>
        <taxon>Ascomycota</taxon>
        <taxon>Pezizomycotina</taxon>
        <taxon>Eurotiomycetes</taxon>
        <taxon>Eurotiomycetidae</taxon>
        <taxon>Eurotiales</taxon>
        <taxon>Aspergillaceae</taxon>
        <taxon>Aspergillus</taxon>
        <taxon>Aspergillus subgen. Nidulantes</taxon>
    </lineage>
</organism>
<name>A0ABR4L3N8_9EURO</name>
<dbReference type="EMBL" id="JBFXLR010000003">
    <property type="protein sequence ID" value="KAL2859164.1"/>
    <property type="molecule type" value="Genomic_DNA"/>
</dbReference>
<evidence type="ECO:0000313" key="1">
    <source>
        <dbReference type="EMBL" id="KAL2859164.1"/>
    </source>
</evidence>
<dbReference type="SUPFAM" id="SSF81383">
    <property type="entry name" value="F-box domain"/>
    <property type="match status" value="1"/>
</dbReference>
<evidence type="ECO:0008006" key="3">
    <source>
        <dbReference type="Google" id="ProtNLM"/>
    </source>
</evidence>
<comment type="caution">
    <text evidence="1">The sequence shown here is derived from an EMBL/GenBank/DDBJ whole genome shotgun (WGS) entry which is preliminary data.</text>
</comment>
<sequence>MADPFQILSVECASAILDHLSVSDIARCESVSRGWALFVRQWMVSPGLRLHFLHELPLSDHCNLESSVRYFKEQAAAQKSIGRGEPSAVRKFETAKAFTIAGKYCAWIKDKDGVFWQDLSYRSDGELHPGIKLNPPGVDEALHEPGELVLLGANGHLLIRYNVQPPPSGTLLENARDTLFCLESGSQVWSHAYQRHEDDGPRYVPVMVGEKRAYFGSVTHGDGPAMIKAYALLSGELLYETETIVPHTNCFYGMDDTKSYRFGHPLELLDAEGDEVILAFKTQRGLRERLATIYLINGKDGSLRQKTRVILIGPSYVRVSPSRTGFSIISYAVHQNLVKVETFSLQSSGQFVATRVDTVLCKANLLCLDPFTSRVLTVDNPRVDSRPLCSSLMEVIDSDTLSRMQAARPTYFTFPGQCDDGLHLTATGASRISLPPLSKRARLRRPFPQGPRAAHLRFADGYRAVMECTDGTIYLFDFAPGRY</sequence>
<dbReference type="GeneID" id="98151116"/>
<evidence type="ECO:0000313" key="2">
    <source>
        <dbReference type="Proteomes" id="UP001610444"/>
    </source>
</evidence>
<dbReference type="InterPro" id="IPR036047">
    <property type="entry name" value="F-box-like_dom_sf"/>
</dbReference>
<protein>
    <recommendedName>
        <fullName evidence="3">F-box domain-containing protein</fullName>
    </recommendedName>
</protein>
<dbReference type="SUPFAM" id="SSF50998">
    <property type="entry name" value="Quinoprotein alcohol dehydrogenase-like"/>
    <property type="match status" value="1"/>
</dbReference>